<keyword evidence="8" id="KW-1185">Reference proteome</keyword>
<evidence type="ECO:0000313" key="8">
    <source>
        <dbReference type="Proteomes" id="UP000738431"/>
    </source>
</evidence>
<dbReference type="PROSITE" id="PS52035">
    <property type="entry name" value="PEPTIDASE_M14"/>
    <property type="match status" value="1"/>
</dbReference>
<dbReference type="Gene3D" id="3.40.630.10">
    <property type="entry name" value="Zn peptidases"/>
    <property type="match status" value="1"/>
</dbReference>
<comment type="cofactor">
    <cofactor evidence="1">
        <name>Zn(2+)</name>
        <dbReference type="ChEBI" id="CHEBI:29105"/>
    </cofactor>
</comment>
<evidence type="ECO:0000256" key="5">
    <source>
        <dbReference type="PROSITE-ProRule" id="PRU01379"/>
    </source>
</evidence>
<evidence type="ECO:0000256" key="3">
    <source>
        <dbReference type="ARBA" id="ARBA00022801"/>
    </source>
</evidence>
<gene>
    <name evidence="7" type="ORF">K1X11_001345</name>
</gene>
<dbReference type="InterPro" id="IPR000834">
    <property type="entry name" value="Peptidase_M14"/>
</dbReference>
<name>A0ABZ1C8L0_9BACT</name>
<dbReference type="EMBL" id="CP139781">
    <property type="protein sequence ID" value="WRQ88033.1"/>
    <property type="molecule type" value="Genomic_DNA"/>
</dbReference>
<proteinExistence type="inferred from homology"/>
<reference evidence="7 8" key="1">
    <citation type="submission" date="2023-12" db="EMBL/GenBank/DDBJ databases">
        <title>Description of an unclassified Opitutus bacterium of Verrucomicrobiota.</title>
        <authorList>
            <person name="Zhang D.-F."/>
        </authorList>
    </citation>
    <scope>NUCLEOTIDE SEQUENCE [LARGE SCALE GENOMIC DNA]</scope>
    <source>
        <strain evidence="7 8">WL0086</strain>
    </source>
</reference>
<evidence type="ECO:0000256" key="1">
    <source>
        <dbReference type="ARBA" id="ARBA00001947"/>
    </source>
</evidence>
<keyword evidence="2" id="KW-0479">Metal-binding</keyword>
<feature type="active site" description="Proton donor/acceptor" evidence="5">
    <location>
        <position position="231"/>
    </location>
</feature>
<comment type="similarity">
    <text evidence="5">Belongs to the peptidase M14 family.</text>
</comment>
<keyword evidence="3" id="KW-0378">Hydrolase</keyword>
<dbReference type="SUPFAM" id="SSF53187">
    <property type="entry name" value="Zn-dependent exopeptidases"/>
    <property type="match status" value="1"/>
</dbReference>
<feature type="domain" description="Peptidase M14" evidence="6">
    <location>
        <begin position="1"/>
        <end position="256"/>
    </location>
</feature>
<accession>A0ABZ1C8L0</accession>
<organism evidence="7 8">
    <name type="scientific">Actomonas aquatica</name>
    <dbReference type="NCBI Taxonomy" id="2866162"/>
    <lineage>
        <taxon>Bacteria</taxon>
        <taxon>Pseudomonadati</taxon>
        <taxon>Verrucomicrobiota</taxon>
        <taxon>Opitutia</taxon>
        <taxon>Opitutales</taxon>
        <taxon>Opitutaceae</taxon>
        <taxon>Actomonas</taxon>
    </lineage>
</organism>
<dbReference type="RefSeq" id="WP_221028932.1">
    <property type="nucleotide sequence ID" value="NZ_CP139781.1"/>
</dbReference>
<evidence type="ECO:0000313" key="7">
    <source>
        <dbReference type="EMBL" id="WRQ88033.1"/>
    </source>
</evidence>
<dbReference type="CDD" id="cd06231">
    <property type="entry name" value="M14_REP34-like"/>
    <property type="match status" value="1"/>
</dbReference>
<dbReference type="Pfam" id="PF24827">
    <property type="entry name" value="AstE_AspA_cat"/>
    <property type="match status" value="1"/>
</dbReference>
<evidence type="ECO:0000256" key="4">
    <source>
        <dbReference type="ARBA" id="ARBA00022833"/>
    </source>
</evidence>
<evidence type="ECO:0000256" key="2">
    <source>
        <dbReference type="ARBA" id="ARBA00022723"/>
    </source>
</evidence>
<sequence length="262" mass="29285">MSAVKTCPFEPADFQARFRASALAQGFREEPWTTIDGVPLAAFTKRPSAAVRRSVPALPRIYVSTGVHGDEPAPPLALLQLLDEGIFDDSAIWFLVPMVNPTGFRLSTRENHDGIDLNRDYLRPVSPEVQAHVHWLQSQPRFDLALCLHEDWESKGFYLYELNTRDTPGIARALRDAGQTVLPIDPDEMIDGRPIDEPGIIRPEADPALRETWPEAIYLRHHHTPLCYTTETPSSVALDQRIATINAMVRTALRLTTQSGAT</sequence>
<dbReference type="Proteomes" id="UP000738431">
    <property type="component" value="Chromosome"/>
</dbReference>
<dbReference type="InterPro" id="IPR055438">
    <property type="entry name" value="AstE_AspA_cat"/>
</dbReference>
<evidence type="ECO:0000259" key="6">
    <source>
        <dbReference type="PROSITE" id="PS52035"/>
    </source>
</evidence>
<protein>
    <submittedName>
        <fullName evidence="7">M14 family metallocarboxypeptidase</fullName>
    </submittedName>
</protein>
<keyword evidence="4" id="KW-0862">Zinc</keyword>